<dbReference type="KEGG" id="lxy:O159_20520"/>
<keyword evidence="2" id="KW-1185">Reference proteome</keyword>
<dbReference type="AlphaFoldDB" id="U3PBD1"/>
<dbReference type="HOGENOM" id="CLU_2700236_0_0_11"/>
<proteinExistence type="predicted"/>
<protein>
    <submittedName>
        <fullName evidence="1">Uncharacterized protein</fullName>
    </submittedName>
</protein>
<name>U3PBD1_LEIXC</name>
<evidence type="ECO:0000313" key="1">
    <source>
        <dbReference type="EMBL" id="AGW42042.1"/>
    </source>
</evidence>
<evidence type="ECO:0000313" key="2">
    <source>
        <dbReference type="Proteomes" id="UP000016743"/>
    </source>
</evidence>
<dbReference type="Proteomes" id="UP000016743">
    <property type="component" value="Chromosome"/>
</dbReference>
<dbReference type="STRING" id="1389489.O159_20520"/>
<organism evidence="1 2">
    <name type="scientific">Leifsonia xyli subsp. cynodontis DSM 46306</name>
    <dbReference type="NCBI Taxonomy" id="1389489"/>
    <lineage>
        <taxon>Bacteria</taxon>
        <taxon>Bacillati</taxon>
        <taxon>Actinomycetota</taxon>
        <taxon>Actinomycetes</taxon>
        <taxon>Micrococcales</taxon>
        <taxon>Microbacteriaceae</taxon>
        <taxon>Leifsonia</taxon>
    </lineage>
</organism>
<reference evidence="1 2" key="1">
    <citation type="journal article" date="2013" name="Genome Announc.">
        <title>Complete Genome Sequence of Leifsonia xyli subsp. cynodontis Strain DSM46306, a Gram-Positive Bacterial Pathogen of Grasses.</title>
        <authorList>
            <person name="Monteiro-Vitorello C.B."/>
            <person name="Zerillo M.M."/>
            <person name="Van Sluys M.A."/>
            <person name="Camargo L.E."/>
            <person name="Kitajima J.P."/>
        </authorList>
    </citation>
    <scope>NUCLEOTIDE SEQUENCE [LARGE SCALE GENOMIC DNA]</scope>
    <source>
        <strain evidence="1 2">DSM 46306</strain>
    </source>
</reference>
<sequence>MGSLDVVAAFAGDDEVGVFQRCGEFDAVSDLCGAGGDGGAPEQQAESGAACRSGAGELALREGGGMGAGRGVA</sequence>
<accession>U3PBD1</accession>
<dbReference type="EMBL" id="CP006734">
    <property type="protein sequence ID" value="AGW42042.1"/>
    <property type="molecule type" value="Genomic_DNA"/>
</dbReference>
<gene>
    <name evidence="1" type="ORF">O159_20520</name>
</gene>